<dbReference type="AlphaFoldDB" id="A0A0G1J5B3"/>
<name>A0A0G1J5B3_9BACT</name>
<protein>
    <recommendedName>
        <fullName evidence="3">Cof-like protein hydrolase</fullName>
    </recommendedName>
</protein>
<evidence type="ECO:0008006" key="3">
    <source>
        <dbReference type="Google" id="ProtNLM"/>
    </source>
</evidence>
<sequence length="265" mass="28525">MKIDSLVTPKGILLDVDGTLTNKQRVVSPRTKEVITKIAGKGIKVGVATGRSYASLASYILPFFPKRSLHLVAGGGQIVRADGKIIWEKAIPHAQVVDICQEAEALGAAYAFGQGPILYRSDKALANAAKHPWGITAKSTRGLADWSTPLVSITNLNEKVRHFLSQQKALSVKEITTDYLPPYFDITLKGVNKGSSVGVWAKKQGLLLKETLAVGDSLNDLELMKMVGLSVAMGQSPEKVKLAADITIGDTDENGLAEFLEKLFI</sequence>
<evidence type="ECO:0000313" key="2">
    <source>
        <dbReference type="Proteomes" id="UP000033901"/>
    </source>
</evidence>
<dbReference type="NCBIfam" id="TIGR00099">
    <property type="entry name" value="Cof-subfamily"/>
    <property type="match status" value="1"/>
</dbReference>
<dbReference type="InterPro" id="IPR036412">
    <property type="entry name" value="HAD-like_sf"/>
</dbReference>
<dbReference type="Gene3D" id="3.30.1240.10">
    <property type="match status" value="1"/>
</dbReference>
<dbReference type="GO" id="GO:0005829">
    <property type="term" value="C:cytosol"/>
    <property type="evidence" value="ECO:0007669"/>
    <property type="project" value="TreeGrafter"/>
</dbReference>
<dbReference type="Pfam" id="PF08282">
    <property type="entry name" value="Hydrolase_3"/>
    <property type="match status" value="1"/>
</dbReference>
<dbReference type="SUPFAM" id="SSF56784">
    <property type="entry name" value="HAD-like"/>
    <property type="match status" value="1"/>
</dbReference>
<organism evidence="1 2">
    <name type="scientific">Candidatus Curtissbacteria bacterium GW2011_GWC1_44_33</name>
    <dbReference type="NCBI Taxonomy" id="1618413"/>
    <lineage>
        <taxon>Bacteria</taxon>
        <taxon>Candidatus Curtissiibacteriota</taxon>
    </lineage>
</organism>
<proteinExistence type="predicted"/>
<dbReference type="GO" id="GO:0000287">
    <property type="term" value="F:magnesium ion binding"/>
    <property type="evidence" value="ECO:0007669"/>
    <property type="project" value="TreeGrafter"/>
</dbReference>
<dbReference type="Gene3D" id="3.40.50.1000">
    <property type="entry name" value="HAD superfamily/HAD-like"/>
    <property type="match status" value="1"/>
</dbReference>
<reference evidence="1 2" key="1">
    <citation type="journal article" date="2015" name="Nature">
        <title>rRNA introns, odd ribosomes, and small enigmatic genomes across a large radiation of phyla.</title>
        <authorList>
            <person name="Brown C.T."/>
            <person name="Hug L.A."/>
            <person name="Thomas B.C."/>
            <person name="Sharon I."/>
            <person name="Castelle C.J."/>
            <person name="Singh A."/>
            <person name="Wilkins M.J."/>
            <person name="Williams K.H."/>
            <person name="Banfield J.F."/>
        </authorList>
    </citation>
    <scope>NUCLEOTIDE SEQUENCE [LARGE SCALE GENOMIC DNA]</scope>
</reference>
<comment type="caution">
    <text evidence="1">The sequence shown here is derived from an EMBL/GenBank/DDBJ whole genome shotgun (WGS) entry which is preliminary data.</text>
</comment>
<dbReference type="InterPro" id="IPR023214">
    <property type="entry name" value="HAD_sf"/>
</dbReference>
<gene>
    <name evidence="1" type="ORF">UW61_C0025G0006</name>
</gene>
<dbReference type="Proteomes" id="UP000033901">
    <property type="component" value="Unassembled WGS sequence"/>
</dbReference>
<accession>A0A0G1J5B3</accession>
<dbReference type="InterPro" id="IPR000150">
    <property type="entry name" value="Cof"/>
</dbReference>
<dbReference type="PROSITE" id="PS01229">
    <property type="entry name" value="COF_2"/>
    <property type="match status" value="1"/>
</dbReference>
<dbReference type="PANTHER" id="PTHR10000:SF8">
    <property type="entry name" value="HAD SUPERFAMILY HYDROLASE-LIKE, TYPE 3"/>
    <property type="match status" value="1"/>
</dbReference>
<dbReference type="PANTHER" id="PTHR10000">
    <property type="entry name" value="PHOSPHOSERINE PHOSPHATASE"/>
    <property type="match status" value="1"/>
</dbReference>
<evidence type="ECO:0000313" key="1">
    <source>
        <dbReference type="EMBL" id="KKT66523.1"/>
    </source>
</evidence>
<dbReference type="GO" id="GO:0016791">
    <property type="term" value="F:phosphatase activity"/>
    <property type="evidence" value="ECO:0007669"/>
    <property type="project" value="TreeGrafter"/>
</dbReference>
<dbReference type="EMBL" id="LCIZ01000025">
    <property type="protein sequence ID" value="KKT66523.1"/>
    <property type="molecule type" value="Genomic_DNA"/>
</dbReference>